<evidence type="ECO:0000259" key="1">
    <source>
        <dbReference type="Pfam" id="PF00561"/>
    </source>
</evidence>
<dbReference type="PANTHER" id="PTHR43798">
    <property type="entry name" value="MONOACYLGLYCEROL LIPASE"/>
    <property type="match status" value="1"/>
</dbReference>
<dbReference type="InterPro" id="IPR000073">
    <property type="entry name" value="AB_hydrolase_1"/>
</dbReference>
<reference evidence="2 3" key="1">
    <citation type="submission" date="2012-10" db="EMBL/GenBank/DDBJ databases">
        <authorList>
            <person name="Harkins D.M."/>
            <person name="Durkin A.S."/>
            <person name="Brinkac L.M."/>
            <person name="Selengut J.D."/>
            <person name="Sanka R."/>
            <person name="DePew J."/>
            <person name="Purushe J."/>
            <person name="Peacock S.J."/>
            <person name="Thaipadungpanit J."/>
            <person name="Wuthiekanun V.W."/>
            <person name="Day N.P."/>
            <person name="Vinetz J.M."/>
            <person name="Sutton G.G."/>
            <person name="Nelson W.C."/>
            <person name="Fouts D.E."/>
        </authorList>
    </citation>
    <scope>NUCLEOTIDE SEQUENCE [LARGE SCALE GENOMIC DNA]</scope>
    <source>
        <strain evidence="2 3">H1</strain>
    </source>
</reference>
<dbReference type="GO" id="GO:0016020">
    <property type="term" value="C:membrane"/>
    <property type="evidence" value="ECO:0007669"/>
    <property type="project" value="TreeGrafter"/>
</dbReference>
<gene>
    <name evidence="2" type="ORF">LEP1GSC081_3626</name>
</gene>
<name>A0A0E2B5D8_9LEPT</name>
<dbReference type="PANTHER" id="PTHR43798:SF33">
    <property type="entry name" value="HYDROLASE, PUTATIVE (AFU_ORTHOLOGUE AFUA_2G14860)-RELATED"/>
    <property type="match status" value="1"/>
</dbReference>
<dbReference type="EMBL" id="AHMY02000034">
    <property type="protein sequence ID" value="EKO16059.1"/>
    <property type="molecule type" value="Genomic_DNA"/>
</dbReference>
<dbReference type="Gene3D" id="3.40.50.1820">
    <property type="entry name" value="alpha/beta hydrolase"/>
    <property type="match status" value="1"/>
</dbReference>
<dbReference type="InterPro" id="IPR050266">
    <property type="entry name" value="AB_hydrolase_sf"/>
</dbReference>
<protein>
    <submittedName>
        <fullName evidence="2">Putative lysophospholipase</fullName>
    </submittedName>
</protein>
<sequence length="329" mass="37559">MKNFRSSSNPKSIQIPIGNSQVLAAEIFGEFPISKNSIPPVICIHGLTGNLKNFTPLAKDLVKQGLTVITYDLRGRGQSSKPQTQYSQDLHAKDLKSLLDFLKIKKANLLAHSLGCWISLTFGKNHPERTDKICLIDGGGQLSFKRKLSSLLMIQESLQRLGKSFSSREIYLELAKKSPIFSSWNKDIEDFLNYELEEIYENGSVQYKCNIPIYAIDSELKSMGGAFKPWHIPFQILRNPISNFRIFNKNKVFPYSQIHSPVLVIQAGKYNFQKGDELLPETAIDVFKKKLKKVVFLTLPDKNHYETILLPDLKRDETVSWFFQNFNPL</sequence>
<comment type="caution">
    <text evidence="2">The sequence shown here is derived from an EMBL/GenBank/DDBJ whole genome shotgun (WGS) entry which is preliminary data.</text>
</comment>
<dbReference type="RefSeq" id="WP_004765165.1">
    <property type="nucleotide sequence ID" value="NZ_AHMY02000034.1"/>
</dbReference>
<dbReference type="InterPro" id="IPR029058">
    <property type="entry name" value="AB_hydrolase_fold"/>
</dbReference>
<feature type="domain" description="AB hydrolase-1" evidence="1">
    <location>
        <begin position="39"/>
        <end position="304"/>
    </location>
</feature>
<dbReference type="Proteomes" id="UP000006253">
    <property type="component" value="Unassembled WGS sequence"/>
</dbReference>
<organism evidence="2 3">
    <name type="scientific">Leptospira kirschneri str. H1</name>
    <dbReference type="NCBI Taxonomy" id="1049966"/>
    <lineage>
        <taxon>Bacteria</taxon>
        <taxon>Pseudomonadati</taxon>
        <taxon>Spirochaetota</taxon>
        <taxon>Spirochaetia</taxon>
        <taxon>Leptospirales</taxon>
        <taxon>Leptospiraceae</taxon>
        <taxon>Leptospira</taxon>
    </lineage>
</organism>
<evidence type="ECO:0000313" key="3">
    <source>
        <dbReference type="Proteomes" id="UP000006253"/>
    </source>
</evidence>
<dbReference type="Pfam" id="PF00561">
    <property type="entry name" value="Abhydrolase_1"/>
    <property type="match status" value="1"/>
</dbReference>
<accession>A0A0E2B5D8</accession>
<dbReference type="SUPFAM" id="SSF53474">
    <property type="entry name" value="alpha/beta-Hydrolases"/>
    <property type="match status" value="1"/>
</dbReference>
<proteinExistence type="predicted"/>
<evidence type="ECO:0000313" key="2">
    <source>
        <dbReference type="EMBL" id="EKO16059.1"/>
    </source>
</evidence>
<dbReference type="AlphaFoldDB" id="A0A0E2B5D8"/>